<organism evidence="7">
    <name type="scientific">candidate division WOR-3 bacterium</name>
    <dbReference type="NCBI Taxonomy" id="2052148"/>
    <lineage>
        <taxon>Bacteria</taxon>
        <taxon>Bacteria division WOR-3</taxon>
    </lineage>
</organism>
<accession>A0A7C3UQ42</accession>
<dbReference type="InterPro" id="IPR036388">
    <property type="entry name" value="WH-like_DNA-bd_sf"/>
</dbReference>
<sequence>MSEREKELITKAKNGDEKSFEVLMQENYQKIFRLAFRLLRNEEDAYDLTSDTFIRAYHNLKNFRGDSSFYTYLYRICLNQGINLLKKRKKMESIPVRQETPNASGPLEEHKNRRLKEAIEGALSHLPPRERAVFVMRQYEGFSSQEIADLLRMKEGTVKATYSHAIMKLRQLLREWL</sequence>
<feature type="domain" description="RNA polymerase sigma factor 70 region 4 type 2" evidence="6">
    <location>
        <begin position="117"/>
        <end position="169"/>
    </location>
</feature>
<proteinExistence type="inferred from homology"/>
<dbReference type="InterPro" id="IPR013325">
    <property type="entry name" value="RNA_pol_sigma_r2"/>
</dbReference>
<name>A0A7C3UQ42_UNCW3</name>
<evidence type="ECO:0000256" key="2">
    <source>
        <dbReference type="ARBA" id="ARBA00023015"/>
    </source>
</evidence>
<dbReference type="NCBIfam" id="TIGR02937">
    <property type="entry name" value="sigma70-ECF"/>
    <property type="match status" value="1"/>
</dbReference>
<comment type="caution">
    <text evidence="7">The sequence shown here is derived from an EMBL/GenBank/DDBJ whole genome shotgun (WGS) entry which is preliminary data.</text>
</comment>
<dbReference type="Gene3D" id="1.10.1740.10">
    <property type="match status" value="1"/>
</dbReference>
<dbReference type="EMBL" id="DTMQ01000001">
    <property type="protein sequence ID" value="HGE98468.1"/>
    <property type="molecule type" value="Genomic_DNA"/>
</dbReference>
<dbReference type="PANTHER" id="PTHR43133:SF51">
    <property type="entry name" value="RNA POLYMERASE SIGMA FACTOR"/>
    <property type="match status" value="1"/>
</dbReference>
<dbReference type="GO" id="GO:0003677">
    <property type="term" value="F:DNA binding"/>
    <property type="evidence" value="ECO:0007669"/>
    <property type="project" value="InterPro"/>
</dbReference>
<dbReference type="InterPro" id="IPR014284">
    <property type="entry name" value="RNA_pol_sigma-70_dom"/>
</dbReference>
<dbReference type="Gene3D" id="1.10.10.10">
    <property type="entry name" value="Winged helix-like DNA-binding domain superfamily/Winged helix DNA-binding domain"/>
    <property type="match status" value="1"/>
</dbReference>
<evidence type="ECO:0000313" key="7">
    <source>
        <dbReference type="EMBL" id="HGE98468.1"/>
    </source>
</evidence>
<keyword evidence="4" id="KW-0804">Transcription</keyword>
<reference evidence="7" key="1">
    <citation type="journal article" date="2020" name="mSystems">
        <title>Genome- and Community-Level Interaction Insights into Carbon Utilization and Element Cycling Functions of Hydrothermarchaeota in Hydrothermal Sediment.</title>
        <authorList>
            <person name="Zhou Z."/>
            <person name="Liu Y."/>
            <person name="Xu W."/>
            <person name="Pan J."/>
            <person name="Luo Z.H."/>
            <person name="Li M."/>
        </authorList>
    </citation>
    <scope>NUCLEOTIDE SEQUENCE [LARGE SCALE GENOMIC DNA]</scope>
    <source>
        <strain evidence="7">SpSt-906</strain>
    </source>
</reference>
<evidence type="ECO:0000256" key="1">
    <source>
        <dbReference type="ARBA" id="ARBA00010641"/>
    </source>
</evidence>
<dbReference type="Pfam" id="PF08281">
    <property type="entry name" value="Sigma70_r4_2"/>
    <property type="match status" value="1"/>
</dbReference>
<dbReference type="InterPro" id="IPR007627">
    <property type="entry name" value="RNA_pol_sigma70_r2"/>
</dbReference>
<dbReference type="AlphaFoldDB" id="A0A7C3UQ42"/>
<dbReference type="GO" id="GO:0006352">
    <property type="term" value="P:DNA-templated transcription initiation"/>
    <property type="evidence" value="ECO:0007669"/>
    <property type="project" value="InterPro"/>
</dbReference>
<keyword evidence="2" id="KW-0805">Transcription regulation</keyword>
<dbReference type="Pfam" id="PF04542">
    <property type="entry name" value="Sigma70_r2"/>
    <property type="match status" value="1"/>
</dbReference>
<dbReference type="GO" id="GO:0016987">
    <property type="term" value="F:sigma factor activity"/>
    <property type="evidence" value="ECO:0007669"/>
    <property type="project" value="UniProtKB-KW"/>
</dbReference>
<evidence type="ECO:0000259" key="5">
    <source>
        <dbReference type="Pfam" id="PF04542"/>
    </source>
</evidence>
<dbReference type="InterPro" id="IPR013324">
    <property type="entry name" value="RNA_pol_sigma_r3/r4-like"/>
</dbReference>
<dbReference type="InterPro" id="IPR039425">
    <property type="entry name" value="RNA_pol_sigma-70-like"/>
</dbReference>
<dbReference type="SUPFAM" id="SSF88659">
    <property type="entry name" value="Sigma3 and sigma4 domains of RNA polymerase sigma factors"/>
    <property type="match status" value="1"/>
</dbReference>
<protein>
    <submittedName>
        <fullName evidence="7">RNA polymerase sigma factor</fullName>
    </submittedName>
</protein>
<comment type="similarity">
    <text evidence="1">Belongs to the sigma-70 factor family. ECF subfamily.</text>
</comment>
<evidence type="ECO:0000259" key="6">
    <source>
        <dbReference type="Pfam" id="PF08281"/>
    </source>
</evidence>
<feature type="domain" description="RNA polymerase sigma-70 region 2" evidence="5">
    <location>
        <begin position="23"/>
        <end position="90"/>
    </location>
</feature>
<dbReference type="CDD" id="cd06171">
    <property type="entry name" value="Sigma70_r4"/>
    <property type="match status" value="1"/>
</dbReference>
<evidence type="ECO:0000256" key="3">
    <source>
        <dbReference type="ARBA" id="ARBA00023082"/>
    </source>
</evidence>
<evidence type="ECO:0000256" key="4">
    <source>
        <dbReference type="ARBA" id="ARBA00023163"/>
    </source>
</evidence>
<keyword evidence="3" id="KW-0731">Sigma factor</keyword>
<gene>
    <name evidence="7" type="ORF">ENX07_00065</name>
</gene>
<dbReference type="PANTHER" id="PTHR43133">
    <property type="entry name" value="RNA POLYMERASE ECF-TYPE SIGMA FACTO"/>
    <property type="match status" value="1"/>
</dbReference>
<dbReference type="SUPFAM" id="SSF88946">
    <property type="entry name" value="Sigma2 domain of RNA polymerase sigma factors"/>
    <property type="match status" value="1"/>
</dbReference>
<dbReference type="InterPro" id="IPR013249">
    <property type="entry name" value="RNA_pol_sigma70_r4_t2"/>
</dbReference>